<reference evidence="1 2" key="1">
    <citation type="submission" date="2024-02" db="EMBL/GenBank/DDBJ databases">
        <title>High-quality chromosome-scale genome assembly of Pensacola bahiagrass (Paspalum notatum Flugge var. saurae).</title>
        <authorList>
            <person name="Vega J.M."/>
            <person name="Podio M."/>
            <person name="Orjuela J."/>
            <person name="Siena L.A."/>
            <person name="Pessino S.C."/>
            <person name="Combes M.C."/>
            <person name="Mariac C."/>
            <person name="Albertini E."/>
            <person name="Pupilli F."/>
            <person name="Ortiz J.P.A."/>
            <person name="Leblanc O."/>
        </authorList>
    </citation>
    <scope>NUCLEOTIDE SEQUENCE [LARGE SCALE GENOMIC DNA]</scope>
    <source>
        <strain evidence="1">R1</strain>
        <tissue evidence="1">Leaf</tissue>
    </source>
</reference>
<dbReference type="EMBL" id="CP144749">
    <property type="protein sequence ID" value="WVZ75414.1"/>
    <property type="molecule type" value="Genomic_DNA"/>
</dbReference>
<name>A0AAQ3TP04_PASNO</name>
<evidence type="ECO:0000313" key="2">
    <source>
        <dbReference type="Proteomes" id="UP001341281"/>
    </source>
</evidence>
<gene>
    <name evidence="1" type="ORF">U9M48_023467</name>
</gene>
<proteinExistence type="predicted"/>
<keyword evidence="2" id="KW-1185">Reference proteome</keyword>
<protein>
    <submittedName>
        <fullName evidence="1">Uncharacterized protein</fullName>
    </submittedName>
</protein>
<evidence type="ECO:0000313" key="1">
    <source>
        <dbReference type="EMBL" id="WVZ75414.1"/>
    </source>
</evidence>
<accession>A0AAQ3TP04</accession>
<organism evidence="1 2">
    <name type="scientific">Paspalum notatum var. saurae</name>
    <dbReference type="NCBI Taxonomy" id="547442"/>
    <lineage>
        <taxon>Eukaryota</taxon>
        <taxon>Viridiplantae</taxon>
        <taxon>Streptophyta</taxon>
        <taxon>Embryophyta</taxon>
        <taxon>Tracheophyta</taxon>
        <taxon>Spermatophyta</taxon>
        <taxon>Magnoliopsida</taxon>
        <taxon>Liliopsida</taxon>
        <taxon>Poales</taxon>
        <taxon>Poaceae</taxon>
        <taxon>PACMAD clade</taxon>
        <taxon>Panicoideae</taxon>
        <taxon>Andropogonodae</taxon>
        <taxon>Paspaleae</taxon>
        <taxon>Paspalinae</taxon>
        <taxon>Paspalum</taxon>
    </lineage>
</organism>
<dbReference type="Proteomes" id="UP001341281">
    <property type="component" value="Chromosome 05"/>
</dbReference>
<sequence>MKKTFRMSDLGLLTYYPGIEVERRTASRYAELLRLGKCRPNKTPMEEKLKASKDSKAGKVDATSYRSIVGGLRYLVHTRRTWRLPSAM</sequence>
<dbReference type="AlphaFoldDB" id="A0AAQ3TP04"/>